<comment type="similarity">
    <text evidence="4">Belongs to the DASH complex DUO1 family.</text>
</comment>
<keyword evidence="14" id="KW-0539">Nucleus</keyword>
<dbReference type="GeneID" id="92210273"/>
<keyword evidence="21" id="KW-1185">Reference proteome</keyword>
<keyword evidence="10" id="KW-0159">Chromosome partition</keyword>
<evidence type="ECO:0000256" key="16">
    <source>
        <dbReference type="ARBA" id="ARBA00023328"/>
    </source>
</evidence>
<feature type="compositionally biased region" description="Low complexity" evidence="19">
    <location>
        <begin position="12"/>
        <end position="22"/>
    </location>
</feature>
<dbReference type="RefSeq" id="XP_066832015.1">
    <property type="nucleotide sequence ID" value="XM_066975369.1"/>
</dbReference>
<evidence type="ECO:0000256" key="10">
    <source>
        <dbReference type="ARBA" id="ARBA00022829"/>
    </source>
</evidence>
<evidence type="ECO:0000256" key="14">
    <source>
        <dbReference type="ARBA" id="ARBA00023242"/>
    </source>
</evidence>
<dbReference type="Pfam" id="PF08651">
    <property type="entry name" value="DASH_Duo1"/>
    <property type="match status" value="1"/>
</dbReference>
<keyword evidence="13" id="KW-0206">Cytoskeleton</keyword>
<evidence type="ECO:0000256" key="13">
    <source>
        <dbReference type="ARBA" id="ARBA00023212"/>
    </source>
</evidence>
<accession>A0ABP0ZRS3</accession>
<dbReference type="PANTHER" id="PTHR28216:SF1">
    <property type="entry name" value="DASH COMPLEX SUBUNIT DUO1"/>
    <property type="match status" value="1"/>
</dbReference>
<evidence type="ECO:0000256" key="9">
    <source>
        <dbReference type="ARBA" id="ARBA00022776"/>
    </source>
</evidence>
<evidence type="ECO:0000256" key="5">
    <source>
        <dbReference type="ARBA" id="ARBA00022454"/>
    </source>
</evidence>
<evidence type="ECO:0000256" key="2">
    <source>
        <dbReference type="ARBA" id="ARBA00004186"/>
    </source>
</evidence>
<comment type="subcellular location">
    <subcellularLocation>
        <location evidence="3">Chromosome</location>
        <location evidence="3">Centromere</location>
        <location evidence="3">Kinetochore</location>
    </subcellularLocation>
    <subcellularLocation>
        <location evidence="2">Cytoplasm</location>
        <location evidence="2">Cytoskeleton</location>
        <location evidence="2">Spindle</location>
    </subcellularLocation>
    <subcellularLocation>
        <location evidence="1">Nucleus</location>
    </subcellularLocation>
</comment>
<keyword evidence="9" id="KW-0498">Mitosis</keyword>
<protein>
    <recommendedName>
        <fullName evidence="17">DASH complex subunit DUO1</fullName>
    </recommendedName>
    <alternativeName>
        <fullName evidence="18">Outer kinetochore protein DUO1</fullName>
    </alternativeName>
</protein>
<evidence type="ECO:0000256" key="11">
    <source>
        <dbReference type="ARBA" id="ARBA00022838"/>
    </source>
</evidence>
<keyword evidence="12" id="KW-0175">Coiled coil</keyword>
<evidence type="ECO:0000256" key="8">
    <source>
        <dbReference type="ARBA" id="ARBA00022701"/>
    </source>
</evidence>
<feature type="compositionally biased region" description="Acidic residues" evidence="19">
    <location>
        <begin position="100"/>
        <end position="112"/>
    </location>
</feature>
<name>A0ABP0ZRS3_9ASCO</name>
<keyword evidence="6" id="KW-0963">Cytoplasm</keyword>
<evidence type="ECO:0000256" key="4">
    <source>
        <dbReference type="ARBA" id="ARBA00005366"/>
    </source>
</evidence>
<sequence>MSTPEPDPKQTPPSQSQSPPKHQASRTREAALEKELSQLLTINNTLTTLHSTLAKISRDISHFNDSTRNTSKMMSQWSSILQGASFTLDMLDNRNWDPQNENDDDDDDDDEEDQKRDEVDDELALVQRRLQMVESDNAALERRFNNVVSEKRERWARLEDGRSKRLRELGLAGRDTRRKVGNR</sequence>
<evidence type="ECO:0000256" key="12">
    <source>
        <dbReference type="ARBA" id="ARBA00023054"/>
    </source>
</evidence>
<keyword evidence="5" id="KW-0158">Chromosome</keyword>
<reference evidence="20 21" key="1">
    <citation type="submission" date="2024-03" db="EMBL/GenBank/DDBJ databases">
        <authorList>
            <person name="Brejova B."/>
        </authorList>
    </citation>
    <scope>NUCLEOTIDE SEQUENCE [LARGE SCALE GENOMIC DNA]</scope>
    <source>
        <strain evidence="20 21">CBS 14171</strain>
    </source>
</reference>
<evidence type="ECO:0000256" key="6">
    <source>
        <dbReference type="ARBA" id="ARBA00022490"/>
    </source>
</evidence>
<feature type="region of interest" description="Disordered" evidence="19">
    <location>
        <begin position="91"/>
        <end position="119"/>
    </location>
</feature>
<keyword evidence="16" id="KW-0137">Centromere</keyword>
<evidence type="ECO:0000256" key="17">
    <source>
        <dbReference type="ARBA" id="ARBA00044152"/>
    </source>
</evidence>
<keyword evidence="11" id="KW-0995">Kinetochore</keyword>
<proteinExistence type="inferred from homology"/>
<keyword evidence="8" id="KW-0493">Microtubule</keyword>
<evidence type="ECO:0000256" key="3">
    <source>
        <dbReference type="ARBA" id="ARBA00004629"/>
    </source>
</evidence>
<dbReference type="InterPro" id="IPR013960">
    <property type="entry name" value="DASH_Duo1"/>
</dbReference>
<dbReference type="PANTHER" id="PTHR28216">
    <property type="entry name" value="DASH COMPLEX SUBUNIT DUO1"/>
    <property type="match status" value="1"/>
</dbReference>
<evidence type="ECO:0000313" key="20">
    <source>
        <dbReference type="EMBL" id="CAK9441208.1"/>
    </source>
</evidence>
<evidence type="ECO:0000313" key="21">
    <source>
        <dbReference type="Proteomes" id="UP001497383"/>
    </source>
</evidence>
<keyword evidence="7" id="KW-0132">Cell division</keyword>
<evidence type="ECO:0000256" key="18">
    <source>
        <dbReference type="ARBA" id="ARBA00044358"/>
    </source>
</evidence>
<evidence type="ECO:0000256" key="15">
    <source>
        <dbReference type="ARBA" id="ARBA00023306"/>
    </source>
</evidence>
<evidence type="ECO:0000256" key="1">
    <source>
        <dbReference type="ARBA" id="ARBA00004123"/>
    </source>
</evidence>
<feature type="region of interest" description="Disordered" evidence="19">
    <location>
        <begin position="1"/>
        <end position="32"/>
    </location>
</feature>
<evidence type="ECO:0000256" key="19">
    <source>
        <dbReference type="SAM" id="MobiDB-lite"/>
    </source>
</evidence>
<dbReference type="Proteomes" id="UP001497383">
    <property type="component" value="Chromosome 6"/>
</dbReference>
<dbReference type="EMBL" id="OZ022410">
    <property type="protein sequence ID" value="CAK9441208.1"/>
    <property type="molecule type" value="Genomic_DNA"/>
</dbReference>
<keyword evidence="15" id="KW-0131">Cell cycle</keyword>
<evidence type="ECO:0000256" key="7">
    <source>
        <dbReference type="ARBA" id="ARBA00022618"/>
    </source>
</evidence>
<organism evidence="20 21">
    <name type="scientific">Lodderomyces beijingensis</name>
    <dbReference type="NCBI Taxonomy" id="1775926"/>
    <lineage>
        <taxon>Eukaryota</taxon>
        <taxon>Fungi</taxon>
        <taxon>Dikarya</taxon>
        <taxon>Ascomycota</taxon>
        <taxon>Saccharomycotina</taxon>
        <taxon>Pichiomycetes</taxon>
        <taxon>Debaryomycetaceae</taxon>
        <taxon>Candida/Lodderomyces clade</taxon>
        <taxon>Lodderomyces</taxon>
    </lineage>
</organism>
<gene>
    <name evidence="20" type="ORF">LODBEIA_P50770</name>
</gene>